<feature type="binding site" evidence="9">
    <location>
        <position position="109"/>
    </location>
    <ligand>
        <name>L-glutamine</name>
        <dbReference type="ChEBI" id="CHEBI:58359"/>
    </ligand>
</feature>
<dbReference type="NCBIfam" id="TIGR01536">
    <property type="entry name" value="asn_synth_AEB"/>
    <property type="match status" value="1"/>
</dbReference>
<dbReference type="SUPFAM" id="SSF52402">
    <property type="entry name" value="Adenine nucleotide alpha hydrolases-like"/>
    <property type="match status" value="1"/>
</dbReference>
<proteinExistence type="inferred from homology"/>
<feature type="active site" description="For GATase activity" evidence="8">
    <location>
        <position position="2"/>
    </location>
</feature>
<comment type="catalytic activity">
    <reaction evidence="7">
        <text>L-aspartate + L-glutamine + ATP + H2O = L-asparagine + L-glutamate + AMP + diphosphate + H(+)</text>
        <dbReference type="Rhea" id="RHEA:12228"/>
        <dbReference type="ChEBI" id="CHEBI:15377"/>
        <dbReference type="ChEBI" id="CHEBI:15378"/>
        <dbReference type="ChEBI" id="CHEBI:29985"/>
        <dbReference type="ChEBI" id="CHEBI:29991"/>
        <dbReference type="ChEBI" id="CHEBI:30616"/>
        <dbReference type="ChEBI" id="CHEBI:33019"/>
        <dbReference type="ChEBI" id="CHEBI:58048"/>
        <dbReference type="ChEBI" id="CHEBI:58359"/>
        <dbReference type="ChEBI" id="CHEBI:456215"/>
        <dbReference type="EC" id="6.3.5.4"/>
    </reaction>
</comment>
<feature type="domain" description="Glutamine amidotransferase type-2" evidence="11">
    <location>
        <begin position="2"/>
        <end position="222"/>
    </location>
</feature>
<evidence type="ECO:0000256" key="9">
    <source>
        <dbReference type="PIRSR" id="PIRSR001589-2"/>
    </source>
</evidence>
<dbReference type="Gene3D" id="3.60.20.10">
    <property type="entry name" value="Glutamine Phosphoribosylpyrophosphate, subunit 1, domain 1"/>
    <property type="match status" value="1"/>
</dbReference>
<evidence type="ECO:0000256" key="10">
    <source>
        <dbReference type="PIRSR" id="PIRSR001589-3"/>
    </source>
</evidence>
<dbReference type="OrthoDB" id="9763290at2"/>
<evidence type="ECO:0000256" key="4">
    <source>
        <dbReference type="ARBA" id="ARBA00022741"/>
    </source>
</evidence>
<evidence type="ECO:0000259" key="11">
    <source>
        <dbReference type="PROSITE" id="PS51278"/>
    </source>
</evidence>
<keyword evidence="8" id="KW-0028">Amino-acid biosynthesis</keyword>
<comment type="pathway">
    <text evidence="1">Amino-acid biosynthesis; L-asparagine biosynthesis; L-asparagine from L-aspartate (L-Gln route): step 1/1.</text>
</comment>
<keyword evidence="6 8" id="KW-0315">Glutamine amidotransferase</keyword>
<dbReference type="Pfam" id="PF00733">
    <property type="entry name" value="Asn_synthase"/>
    <property type="match status" value="1"/>
</dbReference>
<dbReference type="PIRSF" id="PIRSF001589">
    <property type="entry name" value="Asn_synthetase_glu-h"/>
    <property type="match status" value="1"/>
</dbReference>
<feature type="binding site" evidence="9">
    <location>
        <position position="297"/>
    </location>
    <ligand>
        <name>ATP</name>
        <dbReference type="ChEBI" id="CHEBI:30616"/>
    </ligand>
</feature>
<dbReference type="EC" id="6.3.5.4" evidence="3"/>
<dbReference type="GO" id="GO:0004066">
    <property type="term" value="F:asparagine synthase (glutamine-hydrolyzing) activity"/>
    <property type="evidence" value="ECO:0007669"/>
    <property type="project" value="UniProtKB-EC"/>
</dbReference>
<name>A0A286RD56_9BACT</name>
<organism evidence="12 13">
    <name type="scientific">Thermogutta terrifontis</name>
    <dbReference type="NCBI Taxonomy" id="1331910"/>
    <lineage>
        <taxon>Bacteria</taxon>
        <taxon>Pseudomonadati</taxon>
        <taxon>Planctomycetota</taxon>
        <taxon>Planctomycetia</taxon>
        <taxon>Pirellulales</taxon>
        <taxon>Thermoguttaceae</taxon>
        <taxon>Thermogutta</taxon>
    </lineage>
</organism>
<evidence type="ECO:0000313" key="12">
    <source>
        <dbReference type="EMBL" id="ASV73894.1"/>
    </source>
</evidence>
<dbReference type="InterPro" id="IPR017932">
    <property type="entry name" value="GATase_2_dom"/>
</dbReference>
<evidence type="ECO:0000256" key="2">
    <source>
        <dbReference type="ARBA" id="ARBA00005752"/>
    </source>
</evidence>
<dbReference type="InterPro" id="IPR001962">
    <property type="entry name" value="Asn_synthase"/>
</dbReference>
<dbReference type="InterPro" id="IPR006426">
    <property type="entry name" value="Asn_synth_AEB"/>
</dbReference>
<gene>
    <name evidence="12" type="ORF">THTE_1292</name>
</gene>
<keyword evidence="13" id="KW-1185">Reference proteome</keyword>
<keyword evidence="5 9" id="KW-0067">ATP-binding</keyword>
<evidence type="ECO:0000256" key="5">
    <source>
        <dbReference type="ARBA" id="ARBA00022840"/>
    </source>
</evidence>
<sequence length="653" mass="75581">MCGIAGAVWYDERKALSEADLGRMTHVLRHRGPDDEGFYVKHLAGGNQPECGVALGHRRLSIIDISGGHQPMCNEEETLWIVFNGEIYNFRSLRRNLEESGHRFTTRSDTEVLLHLYEEKGLDFLADVNGMFALALWDEPRRRLVLARDRLGEKPLVYRCEPDRLLFASELKALLEVPGIGREVDPEALDAYLLYQYVPYPWTIYRGIRKLPPGHFAVYENGQLKVRPYWVPDFSHEERPDWEDAVEQVRELLRRSVELRLEAEVPLGAFLSGGIDSTIVVGLMQQLATERVRTFSIGFPVVEYDETRYARIAAEAFHTDHREFCVEPDAIKILPRLVWHYDEPFADSSAIPTWYVAEMTRQHVTVALTGDGGDELFGGYPRYWAIALAEGIHGLPFWLRWVFHERLWRWASQARQKSFWGRVRRFTEALHLPVGERYLEWIAIFNSCRRWALYTPEFQDCLAMAHPERFFLDTYARVAGRDVISAISLADLFTYLPCDLLVKVDIAAMAHSLETRPPFLDHHLVEYAGKLPGAWKVRGRRGKRILLAAFKDLIPPAIQTRGKMGFGVPLDHWFRGPLAELARGLLLHPRTIRRGYFRREAVEKLLAEHQQGRWNHSYRIWALLFLELWIRRWIDGEESPDLEGFLTPASQTL</sequence>
<dbReference type="Gene3D" id="3.40.50.620">
    <property type="entry name" value="HUPs"/>
    <property type="match status" value="2"/>
</dbReference>
<dbReference type="RefSeq" id="WP_095414370.1">
    <property type="nucleotide sequence ID" value="NZ_CP018477.1"/>
</dbReference>
<accession>A0A286RD56</accession>
<dbReference type="Pfam" id="PF13537">
    <property type="entry name" value="GATase_7"/>
    <property type="match status" value="1"/>
</dbReference>
<evidence type="ECO:0000256" key="1">
    <source>
        <dbReference type="ARBA" id="ARBA00005187"/>
    </source>
</evidence>
<dbReference type="AlphaFoldDB" id="A0A286RD56"/>
<evidence type="ECO:0000256" key="3">
    <source>
        <dbReference type="ARBA" id="ARBA00012737"/>
    </source>
</evidence>
<dbReference type="KEGG" id="ttf:THTE_1292"/>
<dbReference type="PANTHER" id="PTHR43284:SF1">
    <property type="entry name" value="ASPARAGINE SYNTHETASE"/>
    <property type="match status" value="1"/>
</dbReference>
<evidence type="ECO:0000256" key="7">
    <source>
        <dbReference type="ARBA" id="ARBA00048741"/>
    </source>
</evidence>
<dbReference type="InterPro" id="IPR029055">
    <property type="entry name" value="Ntn_hydrolases_N"/>
</dbReference>
<dbReference type="GO" id="GO:0005524">
    <property type="term" value="F:ATP binding"/>
    <property type="evidence" value="ECO:0007669"/>
    <property type="project" value="UniProtKB-KW"/>
</dbReference>
<dbReference type="EMBL" id="CP018477">
    <property type="protein sequence ID" value="ASV73894.1"/>
    <property type="molecule type" value="Genomic_DNA"/>
</dbReference>
<dbReference type="PANTHER" id="PTHR43284">
    <property type="entry name" value="ASPARAGINE SYNTHETASE (GLUTAMINE-HYDROLYZING)"/>
    <property type="match status" value="1"/>
</dbReference>
<dbReference type="SUPFAM" id="SSF56235">
    <property type="entry name" value="N-terminal nucleophile aminohydrolases (Ntn hydrolases)"/>
    <property type="match status" value="1"/>
</dbReference>
<keyword evidence="12" id="KW-0436">Ligase</keyword>
<protein>
    <recommendedName>
        <fullName evidence="3">asparagine synthase (glutamine-hydrolyzing)</fullName>
        <ecNumber evidence="3">6.3.5.4</ecNumber>
    </recommendedName>
</protein>
<keyword evidence="8" id="KW-0061">Asparagine biosynthesis</keyword>
<comment type="similarity">
    <text evidence="2">Belongs to the asparagine synthetase family.</text>
</comment>
<evidence type="ECO:0000256" key="8">
    <source>
        <dbReference type="PIRSR" id="PIRSR001589-1"/>
    </source>
</evidence>
<dbReference type="InterPro" id="IPR051786">
    <property type="entry name" value="ASN_synthetase/amidase"/>
</dbReference>
<feature type="site" description="Important for beta-aspartyl-AMP intermediate formation" evidence="10">
    <location>
        <position position="371"/>
    </location>
</feature>
<dbReference type="InterPro" id="IPR033738">
    <property type="entry name" value="AsnB_N"/>
</dbReference>
<dbReference type="InterPro" id="IPR014729">
    <property type="entry name" value="Rossmann-like_a/b/a_fold"/>
</dbReference>
<dbReference type="CDD" id="cd00712">
    <property type="entry name" value="AsnB"/>
    <property type="match status" value="1"/>
</dbReference>
<evidence type="ECO:0000256" key="6">
    <source>
        <dbReference type="ARBA" id="ARBA00022962"/>
    </source>
</evidence>
<dbReference type="GO" id="GO:0006529">
    <property type="term" value="P:asparagine biosynthetic process"/>
    <property type="evidence" value="ECO:0007669"/>
    <property type="project" value="UniProtKB-KW"/>
</dbReference>
<dbReference type="GO" id="GO:0005829">
    <property type="term" value="C:cytosol"/>
    <property type="evidence" value="ECO:0007669"/>
    <property type="project" value="TreeGrafter"/>
</dbReference>
<evidence type="ECO:0000313" key="13">
    <source>
        <dbReference type="Proteomes" id="UP000215086"/>
    </source>
</evidence>
<dbReference type="CDD" id="cd01991">
    <property type="entry name" value="Asn_synthase_B_C"/>
    <property type="match status" value="1"/>
</dbReference>
<dbReference type="PROSITE" id="PS51278">
    <property type="entry name" value="GATASE_TYPE_2"/>
    <property type="match status" value="1"/>
</dbReference>
<reference evidence="12 13" key="1">
    <citation type="journal article" name="Front. Microbiol.">
        <title>Sugar Metabolism of the First Thermophilic Planctomycete Thermogutta terrifontis: Comparative Genomic and Transcriptomic Approaches.</title>
        <authorList>
            <person name="Elcheninov A.G."/>
            <person name="Menzel P."/>
            <person name="Gudbergsdottir S.R."/>
            <person name="Slesarev A.I."/>
            <person name="Kadnikov V.V."/>
            <person name="Krogh A."/>
            <person name="Bonch-Osmolovskaya E.A."/>
            <person name="Peng X."/>
            <person name="Kublanov I.V."/>
        </authorList>
    </citation>
    <scope>NUCLEOTIDE SEQUENCE [LARGE SCALE GENOMIC DNA]</scope>
    <source>
        <strain evidence="12 13">R1</strain>
    </source>
</reference>
<keyword evidence="4 9" id="KW-0547">Nucleotide-binding</keyword>
<dbReference type="Proteomes" id="UP000215086">
    <property type="component" value="Chromosome"/>
</dbReference>